<dbReference type="InParanoid" id="A0A059C325"/>
<protein>
    <submittedName>
        <fullName evidence="1">Uncharacterized protein</fullName>
    </submittedName>
</protein>
<dbReference type="Gramene" id="KCW72586">
    <property type="protein sequence ID" value="KCW72586"/>
    <property type="gene ID" value="EUGRSUZ_E01056"/>
</dbReference>
<name>A0A059C325_EUCGR</name>
<organism evidence="1">
    <name type="scientific">Eucalyptus grandis</name>
    <name type="common">Flooded gum</name>
    <dbReference type="NCBI Taxonomy" id="71139"/>
    <lineage>
        <taxon>Eukaryota</taxon>
        <taxon>Viridiplantae</taxon>
        <taxon>Streptophyta</taxon>
        <taxon>Embryophyta</taxon>
        <taxon>Tracheophyta</taxon>
        <taxon>Spermatophyta</taxon>
        <taxon>Magnoliopsida</taxon>
        <taxon>eudicotyledons</taxon>
        <taxon>Gunneridae</taxon>
        <taxon>Pentapetalae</taxon>
        <taxon>rosids</taxon>
        <taxon>malvids</taxon>
        <taxon>Myrtales</taxon>
        <taxon>Myrtaceae</taxon>
        <taxon>Myrtoideae</taxon>
        <taxon>Eucalypteae</taxon>
        <taxon>Eucalyptus</taxon>
    </lineage>
</organism>
<dbReference type="AlphaFoldDB" id="A0A059C325"/>
<dbReference type="EMBL" id="KK198757">
    <property type="protein sequence ID" value="KCW72586.1"/>
    <property type="molecule type" value="Genomic_DNA"/>
</dbReference>
<sequence length="76" mass="8708">MRMLPPSIEMISLSITHRLAEWSAGTKASTVTKNCYGETVPMSRIAYLGKYLEQMRPVDEVLKTCIVHQRQHIFLT</sequence>
<evidence type="ECO:0000313" key="1">
    <source>
        <dbReference type="EMBL" id="KCW72586.1"/>
    </source>
</evidence>
<accession>A0A059C325</accession>
<reference evidence="1" key="1">
    <citation type="submission" date="2013-07" db="EMBL/GenBank/DDBJ databases">
        <title>The genome of Eucalyptus grandis.</title>
        <authorList>
            <person name="Schmutz J."/>
            <person name="Hayes R."/>
            <person name="Myburg A."/>
            <person name="Tuskan G."/>
            <person name="Grattapaglia D."/>
            <person name="Rokhsar D.S."/>
        </authorList>
    </citation>
    <scope>NUCLEOTIDE SEQUENCE</scope>
    <source>
        <tissue evidence="1">Leaf extractions</tissue>
    </source>
</reference>
<gene>
    <name evidence="1" type="ORF">EUGRSUZ_E01056</name>
</gene>
<proteinExistence type="predicted"/>